<feature type="compositionally biased region" description="Basic and acidic residues" evidence="2">
    <location>
        <begin position="843"/>
        <end position="865"/>
    </location>
</feature>
<dbReference type="EMBL" id="OV696694">
    <property type="protein sequence ID" value="CAH1274139.1"/>
    <property type="molecule type" value="Genomic_DNA"/>
</dbReference>
<dbReference type="Pfam" id="PF23116">
    <property type="entry name" value="HHD_RTEL1"/>
    <property type="match status" value="1"/>
</dbReference>
<dbReference type="Gene3D" id="2.30.42.10">
    <property type="match status" value="3"/>
</dbReference>
<dbReference type="CDD" id="cd06743">
    <property type="entry name" value="PDZ1_L-delphilin-like"/>
    <property type="match status" value="1"/>
</dbReference>
<sequence>MKMTSNEGWPEAFGFRIEGNVPCYIVAVSDKSLAQQAGLQPGDQIVELDGHDVTMMSREGIMALAKHCEQVPPSLGVISRIRHLELVPDLKGNYGLLFRGTGPVYVQGVAKNSPAVHVGLKPGDMLLEINGVSIRHMDAANRMIRNGRDVLRLAIIPGQGSKQGVIAPPLVIQPPKEPGMRSDRSIRKHNKAVNFFTKVNVVLEEDPDRKEELMQLLRDYATDKNVETFGTALAFLLTEPAHRKLLSDIRIFVPQRHRGRFDYLVSQDMLTLRRQVIRELEQRGRDNKPSWDSSTVSSRGSSRRSSRKSILPSPQKEGESTWRTRTVVVEKGQASFGFVLRGHSPVYIETIEPGSASDRAGLKVGDHLLKLNGLDVSSATHKKVITLLQGSGSKPTLVVGVKTGQERKSSDDRKSISSASSLPARLTSASRSPSMLSLSSVTSSLSSQQVTEIVKDGRTFKQQMEHLLTPLEKHQIKASLKRYKDTRNADRLIQEVYPVLDTPAKEKLWGYIIRLLPTEEQHVFSSKVLTVRTSQIPDKHDTNRDENGYSDQADDVSHTSEAIHFSTTDDDSFSHIEEAADLLVNKSPDVPIERSEGDGTSMEGSPAHKGLKHGAVHGDKAHAVDQDGPNQSLSRGVGAIDMNQQERRPNHFVERDEQATEYRPPYETDKYGSGQNQHPNRGNENYDDVFVGGNGADHYRDRGGYEEYSNRTVDGPDQYQNREEHREYREREEPSQYYENGVQQLQRGGSLRSPSGPNHSHRRVASLDFGYDRRDRPNHYDDGERQDHVGYRHPNGLDYYDDRSGQDNHRHRQYDGPDHYQDRGGQVDYRYSNGPDQYQSRGNDYDDRYIQPDRQEYYQDRHEQYDPPYGQPNGPVYQDDSGYQDDYSQHNGTDYYESRGDQDSRYRQYNGADQYSNRGDEDDYRYRSQGGANHYDNRGNQDYYDDRQPRGTDYYQERGGQDHYGYGSQGEYGYDDDHYPGYIPPPPLGPAPQFTREPQQLYPPEEMTAEAMMSRLALAGSDLNQAEDQNQGITPGYQEGVTPGFQQGVTPGYQQGVTPGYQQGVTPGYQQGITPVYQQGVTPVYQQGITPGYQQGVTQAYQQDIPPEYQQGITPVYQGEVPVQQNVTDPGISHRPPVHRPTESVSSSEVEYDTMLGVSSSSIPLPPPPPPSPLDLNASTSSIPMPPPLPPGKAKGPKINMNVKRMNWEKLEGEKVKNTIWGQIGGDEYLQEVVKVMELEHRFSMKTKDNSDEEDDLDAPVAKKKKKVVSILPHKKAYNIAIVLGHLKMSHEEIRQAVLQMDDSRVSPSHLKQLLVYAAEDEEIEKFEKYNGVLSALNESDRFAYEMNKIPGYKTRLKAMIFKANFAEKTEELRQHIDAISRASWELKNSQKLAKILQLVLAMGNYLNEGNMRVAKASGFRVSFLRELDTTKTSDKKSTFLHILANAVSASFSQYLAFSKELPTVPLAAKVSNRLVEQELLELESVLDEITETANMLSAEPSNDPKDKFVEVMGDFMQRAVGEIQTLRAQYMESMKEFVAVAEYYGEDPELTNSEHLFTIFADFMHKFDKAHYENIAPIKKKGGS</sequence>
<feature type="region of interest" description="Disordered" evidence="2">
    <location>
        <begin position="401"/>
        <end position="428"/>
    </location>
</feature>
<dbReference type="Pfam" id="PF02181">
    <property type="entry name" value="FH2"/>
    <property type="match status" value="1"/>
</dbReference>
<feature type="compositionally biased region" description="Basic and acidic residues" evidence="2">
    <location>
        <begin position="770"/>
        <end position="790"/>
    </location>
</feature>
<evidence type="ECO:0000256" key="1">
    <source>
        <dbReference type="SAM" id="Coils"/>
    </source>
</evidence>
<feature type="compositionally biased region" description="Basic and acidic residues" evidence="2">
    <location>
        <begin position="896"/>
        <end position="906"/>
    </location>
</feature>
<feature type="compositionally biased region" description="Polar residues" evidence="2">
    <location>
        <begin position="737"/>
        <end position="758"/>
    </location>
</feature>
<dbReference type="CDD" id="cd00136">
    <property type="entry name" value="PDZ_canonical"/>
    <property type="match status" value="1"/>
</dbReference>
<organism evidence="5 6">
    <name type="scientific">Branchiostoma lanceolatum</name>
    <name type="common">Common lancelet</name>
    <name type="synonym">Amphioxus lanceolatum</name>
    <dbReference type="NCBI Taxonomy" id="7740"/>
    <lineage>
        <taxon>Eukaryota</taxon>
        <taxon>Metazoa</taxon>
        <taxon>Chordata</taxon>
        <taxon>Cephalochordata</taxon>
        <taxon>Leptocardii</taxon>
        <taxon>Amphioxiformes</taxon>
        <taxon>Branchiostomatidae</taxon>
        <taxon>Branchiostoma</taxon>
    </lineage>
</organism>
<dbReference type="InterPro" id="IPR051425">
    <property type="entry name" value="Formin_Homology"/>
</dbReference>
<feature type="compositionally biased region" description="Low complexity" evidence="2">
    <location>
        <begin position="416"/>
        <end position="428"/>
    </location>
</feature>
<dbReference type="CDD" id="cd06744">
    <property type="entry name" value="PDZ2_L-delphilin-like"/>
    <property type="match status" value="1"/>
</dbReference>
<feature type="compositionally biased region" description="Low complexity" evidence="2">
    <location>
        <begin position="290"/>
        <end position="300"/>
    </location>
</feature>
<evidence type="ECO:0000256" key="2">
    <source>
        <dbReference type="SAM" id="MobiDB-lite"/>
    </source>
</evidence>
<feature type="compositionally biased region" description="Low complexity" evidence="2">
    <location>
        <begin position="877"/>
        <end position="886"/>
    </location>
</feature>
<feature type="region of interest" description="Disordered" evidence="2">
    <location>
        <begin position="587"/>
        <end position="608"/>
    </location>
</feature>
<keyword evidence="1" id="KW-0175">Coiled coil</keyword>
<dbReference type="InterPro" id="IPR015425">
    <property type="entry name" value="FH2_Formin"/>
</dbReference>
<feature type="domain" description="FH2" evidence="4">
    <location>
        <begin position="1191"/>
        <end position="1585"/>
    </location>
</feature>
<accession>A0A8K0F3U8</accession>
<reference evidence="5" key="1">
    <citation type="submission" date="2022-01" db="EMBL/GenBank/DDBJ databases">
        <authorList>
            <person name="Braso-Vives M."/>
        </authorList>
    </citation>
    <scope>NUCLEOTIDE SEQUENCE</scope>
</reference>
<feature type="domain" description="PDZ" evidence="3">
    <location>
        <begin position="11"/>
        <end position="81"/>
    </location>
</feature>
<feature type="compositionally biased region" description="Basic and acidic residues" evidence="2">
    <location>
        <begin position="404"/>
        <end position="415"/>
    </location>
</feature>
<dbReference type="InterPro" id="IPR041489">
    <property type="entry name" value="PDZ_6"/>
</dbReference>
<feature type="compositionally biased region" description="Basic and acidic residues" evidence="2">
    <location>
        <begin position="935"/>
        <end position="961"/>
    </location>
</feature>
<evidence type="ECO:0000313" key="6">
    <source>
        <dbReference type="Proteomes" id="UP000838412"/>
    </source>
</evidence>
<dbReference type="OrthoDB" id="410721at2759"/>
<feature type="compositionally biased region" description="Basic and acidic residues" evidence="2">
    <location>
        <begin position="644"/>
        <end position="670"/>
    </location>
</feature>
<feature type="domain" description="PDZ" evidence="3">
    <location>
        <begin position="92"/>
        <end position="159"/>
    </location>
</feature>
<dbReference type="Proteomes" id="UP000838412">
    <property type="component" value="Chromosome 9"/>
</dbReference>
<dbReference type="Gene3D" id="1.20.1160.20">
    <property type="match status" value="2"/>
</dbReference>
<feature type="region of interest" description="Disordered" evidence="2">
    <location>
        <begin position="623"/>
        <end position="962"/>
    </location>
</feature>
<dbReference type="InterPro" id="IPR036034">
    <property type="entry name" value="PDZ_sf"/>
</dbReference>
<feature type="coiled-coil region" evidence="1">
    <location>
        <begin position="1473"/>
        <end position="1500"/>
    </location>
</feature>
<feature type="region of interest" description="Disordered" evidence="2">
    <location>
        <begin position="535"/>
        <end position="557"/>
    </location>
</feature>
<dbReference type="Pfam" id="PF17820">
    <property type="entry name" value="PDZ_6"/>
    <property type="match status" value="1"/>
</dbReference>
<feature type="compositionally biased region" description="Basic and acidic residues" evidence="2">
    <location>
        <begin position="697"/>
        <end position="709"/>
    </location>
</feature>
<feature type="compositionally biased region" description="Basic and acidic residues" evidence="2">
    <location>
        <begin position="537"/>
        <end position="547"/>
    </location>
</feature>
<dbReference type="CDD" id="cd07354">
    <property type="entry name" value="HN_L-delphilin-R1_like"/>
    <property type="match status" value="1"/>
</dbReference>
<feature type="domain" description="PDZ" evidence="3">
    <location>
        <begin position="334"/>
        <end position="405"/>
    </location>
</feature>
<evidence type="ECO:0000259" key="4">
    <source>
        <dbReference type="SMART" id="SM00498"/>
    </source>
</evidence>
<feature type="compositionally biased region" description="Polar residues" evidence="2">
    <location>
        <begin position="673"/>
        <end position="683"/>
    </location>
</feature>
<evidence type="ECO:0000313" key="5">
    <source>
        <dbReference type="EMBL" id="CAH1274139.1"/>
    </source>
</evidence>
<dbReference type="Gene3D" id="1.20.58.2220">
    <property type="entry name" value="Formin, FH2 domain"/>
    <property type="match status" value="1"/>
</dbReference>
<evidence type="ECO:0000259" key="3">
    <source>
        <dbReference type="SMART" id="SM00228"/>
    </source>
</evidence>
<feature type="compositionally biased region" description="Pro residues" evidence="2">
    <location>
        <begin position="1164"/>
        <end position="1173"/>
    </location>
</feature>
<dbReference type="InterPro" id="IPR001478">
    <property type="entry name" value="PDZ"/>
</dbReference>
<feature type="region of interest" description="Disordered" evidence="2">
    <location>
        <begin position="281"/>
        <end position="324"/>
    </location>
</feature>
<dbReference type="InterPro" id="IPR042201">
    <property type="entry name" value="FH2_Formin_sf"/>
</dbReference>
<gene>
    <name evidence="5" type="primary">GRID2IP</name>
    <name evidence="5" type="ORF">BLAG_LOCUS25250</name>
</gene>
<dbReference type="SUPFAM" id="SSF101447">
    <property type="entry name" value="Formin homology 2 domain (FH2 domain)"/>
    <property type="match status" value="1"/>
</dbReference>
<keyword evidence="6" id="KW-1185">Reference proteome</keyword>
<feature type="compositionally biased region" description="Basic and acidic residues" evidence="2">
    <location>
        <begin position="800"/>
        <end position="822"/>
    </location>
</feature>
<proteinExistence type="predicted"/>
<dbReference type="SUPFAM" id="SSF50156">
    <property type="entry name" value="PDZ domain-like"/>
    <property type="match status" value="3"/>
</dbReference>
<name>A0A8K0F3U8_BRALA</name>
<dbReference type="PANTHER" id="PTHR45725:SF3">
    <property type="entry name" value="DELPHILIN"/>
    <property type="match status" value="1"/>
</dbReference>
<protein>
    <submittedName>
        <fullName evidence="5">GRID2IP protein</fullName>
    </submittedName>
</protein>
<dbReference type="SMART" id="SM00498">
    <property type="entry name" value="FH2"/>
    <property type="match status" value="1"/>
</dbReference>
<dbReference type="PANTHER" id="PTHR45725">
    <property type="entry name" value="FORMIN HOMOLOGY 2 FAMILY MEMBER"/>
    <property type="match status" value="1"/>
</dbReference>
<feature type="region of interest" description="Disordered" evidence="2">
    <location>
        <begin position="1128"/>
        <end position="1198"/>
    </location>
</feature>
<dbReference type="SMART" id="SM00228">
    <property type="entry name" value="PDZ"/>
    <property type="match status" value="3"/>
</dbReference>
<dbReference type="Pfam" id="PF00595">
    <property type="entry name" value="PDZ"/>
    <property type="match status" value="2"/>
</dbReference>
<feature type="compositionally biased region" description="Basic and acidic residues" evidence="2">
    <location>
        <begin position="720"/>
        <end position="734"/>
    </location>
</feature>